<evidence type="ECO:0000313" key="10">
    <source>
        <dbReference type="EMBL" id="EZP79022.1"/>
    </source>
</evidence>
<sequence>MYYRDTMKQIAILAPLALAATLAGCGEKAPEQASPTPSPTAAAPSSAAITDPAPMAFATCRSCHSTEPGRNGIGPTLHGIVGSKAGEVEGYAFSPALKGSGITWDRKTLDTWLQGPMKMVPGTKMVLPVADAQKRKAIIDYLETLK</sequence>
<feature type="chain" id="PRO_5001551710" evidence="8">
    <location>
        <begin position="20"/>
        <end position="146"/>
    </location>
</feature>
<dbReference type="InterPro" id="IPR009056">
    <property type="entry name" value="Cyt_c-like_dom"/>
</dbReference>
<protein>
    <submittedName>
        <fullName evidence="10">Cytochrome c2</fullName>
    </submittedName>
</protein>
<evidence type="ECO:0000256" key="3">
    <source>
        <dbReference type="ARBA" id="ARBA00022723"/>
    </source>
</evidence>
<dbReference type="PROSITE" id="PS51257">
    <property type="entry name" value="PROKAR_LIPOPROTEIN"/>
    <property type="match status" value="1"/>
</dbReference>
<keyword evidence="8" id="KW-0732">Signal</keyword>
<dbReference type="STRING" id="158500.BES08_14800"/>
<evidence type="ECO:0000256" key="8">
    <source>
        <dbReference type="SAM" id="SignalP"/>
    </source>
</evidence>
<dbReference type="Pfam" id="PF00034">
    <property type="entry name" value="Cytochrom_C"/>
    <property type="match status" value="1"/>
</dbReference>
<gene>
    <name evidence="10" type="ORF">BV97_04216</name>
</gene>
<dbReference type="GO" id="GO:0020037">
    <property type="term" value="F:heme binding"/>
    <property type="evidence" value="ECO:0007669"/>
    <property type="project" value="InterPro"/>
</dbReference>
<evidence type="ECO:0000259" key="9">
    <source>
        <dbReference type="PROSITE" id="PS51007"/>
    </source>
</evidence>
<evidence type="ECO:0000256" key="1">
    <source>
        <dbReference type="ARBA" id="ARBA00022448"/>
    </source>
</evidence>
<organism evidence="10 11">
    <name type="scientific">Novosphingobium resinovorum</name>
    <dbReference type="NCBI Taxonomy" id="158500"/>
    <lineage>
        <taxon>Bacteria</taxon>
        <taxon>Pseudomonadati</taxon>
        <taxon>Pseudomonadota</taxon>
        <taxon>Alphaproteobacteria</taxon>
        <taxon>Sphingomonadales</taxon>
        <taxon>Sphingomonadaceae</taxon>
        <taxon>Novosphingobium</taxon>
    </lineage>
</organism>
<dbReference type="PRINTS" id="PR00604">
    <property type="entry name" value="CYTCHRMECIAB"/>
</dbReference>
<evidence type="ECO:0000256" key="5">
    <source>
        <dbReference type="ARBA" id="ARBA00023004"/>
    </source>
</evidence>
<keyword evidence="3 6" id="KW-0479">Metal-binding</keyword>
<dbReference type="PANTHER" id="PTHR11961">
    <property type="entry name" value="CYTOCHROME C"/>
    <property type="match status" value="1"/>
</dbReference>
<dbReference type="GO" id="GO:0009055">
    <property type="term" value="F:electron transfer activity"/>
    <property type="evidence" value="ECO:0007669"/>
    <property type="project" value="InterPro"/>
</dbReference>
<dbReference type="eggNOG" id="COG3474">
    <property type="taxonomic scope" value="Bacteria"/>
</dbReference>
<name>A0A031JN09_9SPHN</name>
<dbReference type="InterPro" id="IPR036909">
    <property type="entry name" value="Cyt_c-like_dom_sf"/>
</dbReference>
<feature type="compositionally biased region" description="Low complexity" evidence="7">
    <location>
        <begin position="31"/>
        <end position="47"/>
    </location>
</feature>
<keyword evidence="4" id="KW-0249">Electron transport</keyword>
<reference evidence="10 11" key="1">
    <citation type="submission" date="2014-03" db="EMBL/GenBank/DDBJ databases">
        <title>Whole genome sequence of Novosphingobium resinovorum KF1.</title>
        <authorList>
            <person name="Gan H.M."/>
            <person name="Gan H.Y."/>
            <person name="Chew T.H."/>
            <person name="Savka M.A."/>
        </authorList>
    </citation>
    <scope>NUCLEOTIDE SEQUENCE [LARGE SCALE GENOMIC DNA]</scope>
    <source>
        <strain evidence="10 11">KF1</strain>
    </source>
</reference>
<evidence type="ECO:0000256" key="7">
    <source>
        <dbReference type="SAM" id="MobiDB-lite"/>
    </source>
</evidence>
<dbReference type="EMBL" id="JFYZ01000029">
    <property type="protein sequence ID" value="EZP79022.1"/>
    <property type="molecule type" value="Genomic_DNA"/>
</dbReference>
<proteinExistence type="predicted"/>
<dbReference type="PATRIC" id="fig|158500.4.peg.4282"/>
<dbReference type="Gene3D" id="1.10.760.10">
    <property type="entry name" value="Cytochrome c-like domain"/>
    <property type="match status" value="1"/>
</dbReference>
<evidence type="ECO:0000256" key="4">
    <source>
        <dbReference type="ARBA" id="ARBA00022982"/>
    </source>
</evidence>
<dbReference type="Proteomes" id="UP000024329">
    <property type="component" value="Unassembled WGS sequence"/>
</dbReference>
<keyword evidence="2 6" id="KW-0349">Heme</keyword>
<dbReference type="GO" id="GO:0046872">
    <property type="term" value="F:metal ion binding"/>
    <property type="evidence" value="ECO:0007669"/>
    <property type="project" value="UniProtKB-KW"/>
</dbReference>
<dbReference type="InterPro" id="IPR002327">
    <property type="entry name" value="Cyt_c_1A/1B"/>
</dbReference>
<keyword evidence="5 6" id="KW-0408">Iron</keyword>
<dbReference type="SUPFAM" id="SSF46626">
    <property type="entry name" value="Cytochrome c"/>
    <property type="match status" value="1"/>
</dbReference>
<evidence type="ECO:0000256" key="2">
    <source>
        <dbReference type="ARBA" id="ARBA00022617"/>
    </source>
</evidence>
<keyword evidence="1" id="KW-0813">Transport</keyword>
<feature type="region of interest" description="Disordered" evidence="7">
    <location>
        <begin position="28"/>
        <end position="47"/>
    </location>
</feature>
<accession>A0A031JN09</accession>
<comment type="caution">
    <text evidence="10">The sequence shown here is derived from an EMBL/GenBank/DDBJ whole genome shotgun (WGS) entry which is preliminary data.</text>
</comment>
<evidence type="ECO:0000256" key="6">
    <source>
        <dbReference type="PROSITE-ProRule" id="PRU00433"/>
    </source>
</evidence>
<feature type="signal peptide" evidence="8">
    <location>
        <begin position="1"/>
        <end position="19"/>
    </location>
</feature>
<evidence type="ECO:0000313" key="11">
    <source>
        <dbReference type="Proteomes" id="UP000024329"/>
    </source>
</evidence>
<feature type="domain" description="Cytochrome c" evidence="9">
    <location>
        <begin position="48"/>
        <end position="146"/>
    </location>
</feature>
<dbReference type="AlphaFoldDB" id="A0A031JN09"/>
<dbReference type="PROSITE" id="PS51007">
    <property type="entry name" value="CYTC"/>
    <property type="match status" value="1"/>
</dbReference>